<evidence type="ECO:0000256" key="1">
    <source>
        <dbReference type="SAM" id="MobiDB-lite"/>
    </source>
</evidence>
<dbReference type="InterPro" id="IPR025724">
    <property type="entry name" value="GAG-pre-integrase_dom"/>
</dbReference>
<dbReference type="Pfam" id="PF25597">
    <property type="entry name" value="SH3_retrovirus"/>
    <property type="match status" value="1"/>
</dbReference>
<dbReference type="InterPro" id="IPR057670">
    <property type="entry name" value="SH3_retrovirus"/>
</dbReference>
<dbReference type="PANTHER" id="PTHR42648">
    <property type="entry name" value="TRANSPOSASE, PUTATIVE-RELATED"/>
    <property type="match status" value="1"/>
</dbReference>
<evidence type="ECO:0000313" key="4">
    <source>
        <dbReference type="Proteomes" id="UP001341281"/>
    </source>
</evidence>
<dbReference type="Pfam" id="PF00665">
    <property type="entry name" value="rve"/>
    <property type="match status" value="1"/>
</dbReference>
<reference evidence="3 4" key="1">
    <citation type="submission" date="2024-02" db="EMBL/GenBank/DDBJ databases">
        <title>High-quality chromosome-scale genome assembly of Pensacola bahiagrass (Paspalum notatum Flugge var. saurae).</title>
        <authorList>
            <person name="Vega J.M."/>
            <person name="Podio M."/>
            <person name="Orjuela J."/>
            <person name="Siena L.A."/>
            <person name="Pessino S.C."/>
            <person name="Combes M.C."/>
            <person name="Mariac C."/>
            <person name="Albertini E."/>
            <person name="Pupilli F."/>
            <person name="Ortiz J.P.A."/>
            <person name="Leblanc O."/>
        </authorList>
    </citation>
    <scope>NUCLEOTIDE SEQUENCE [LARGE SCALE GENOMIC DNA]</scope>
    <source>
        <strain evidence="3">R1</strain>
        <tissue evidence="3">Leaf</tissue>
    </source>
</reference>
<dbReference type="AlphaFoldDB" id="A0AAQ3TLU3"/>
<sequence>MDGEPPLTLDIVKPVCLAAPGTDVAWRWHARFGHLNFRELRQLAQLEMVRGLPQLDHVDQVCDSCLAGKQRRLPLPNKAKYRAQDKLELVHGDICGPVTPVTPSGNRYFLLLVDDLSQYMWLMLLSSKDQAAAAIVRFKGGAEAEAGKKLRTLRTDRGGEFTVRTFADYCAEEGIQRHLTAPYTPQQNGVVERRNQTIMGTARSMMTAKGLPGWFWGEAVTTAVFILNRAPTRSVKGKTPFEPPVHFFRTFGCVAHVKAAGKHLSKLDYRSTPMVFVGYEAGMKAYRFYNPATCRVHISRDAVFEEERAWDWGAEKGAGPEDDIEPFHVEHIAALARGGGQGAPPATPDGTPRTPTPPPAPTMPDSAATPTCGSELRTPPATMPGPGVQFTDMADDLDGRKSTSGIIFFLDGNPVTWQSQKQRVVALSSCEAEYIAGALAACQGGVAWAKHIDTRFHYIRECVDNGAVRLAYAGTQEQLADILAKALGKDRFQKLRELIGVTKLK</sequence>
<keyword evidence="4" id="KW-1185">Reference proteome</keyword>
<dbReference type="EMBL" id="CP144749">
    <property type="protein sequence ID" value="WVZ75289.1"/>
    <property type="molecule type" value="Genomic_DNA"/>
</dbReference>
<dbReference type="GO" id="GO:0003676">
    <property type="term" value="F:nucleic acid binding"/>
    <property type="evidence" value="ECO:0007669"/>
    <property type="project" value="InterPro"/>
</dbReference>
<evidence type="ECO:0000259" key="2">
    <source>
        <dbReference type="PROSITE" id="PS50994"/>
    </source>
</evidence>
<feature type="region of interest" description="Disordered" evidence="1">
    <location>
        <begin position="337"/>
        <end position="386"/>
    </location>
</feature>
<protein>
    <recommendedName>
        <fullName evidence="2">Integrase catalytic domain-containing protein</fullName>
    </recommendedName>
</protein>
<dbReference type="Proteomes" id="UP001341281">
    <property type="component" value="Chromosome 05"/>
</dbReference>
<dbReference type="InterPro" id="IPR001584">
    <property type="entry name" value="Integrase_cat-core"/>
</dbReference>
<accession>A0AAQ3TLU3</accession>
<dbReference type="PANTHER" id="PTHR42648:SF25">
    <property type="entry name" value="RNA-DIRECTED DNA POLYMERASE"/>
    <property type="match status" value="1"/>
</dbReference>
<name>A0AAQ3TLU3_PASNO</name>
<dbReference type="InterPro" id="IPR039537">
    <property type="entry name" value="Retrotran_Ty1/copia-like"/>
</dbReference>
<gene>
    <name evidence="3" type="ORF">U9M48_023361</name>
</gene>
<dbReference type="PROSITE" id="PS50994">
    <property type="entry name" value="INTEGRASE"/>
    <property type="match status" value="1"/>
</dbReference>
<dbReference type="GO" id="GO:0015074">
    <property type="term" value="P:DNA integration"/>
    <property type="evidence" value="ECO:0007669"/>
    <property type="project" value="InterPro"/>
</dbReference>
<dbReference type="SUPFAM" id="SSF53098">
    <property type="entry name" value="Ribonuclease H-like"/>
    <property type="match status" value="1"/>
</dbReference>
<evidence type="ECO:0000313" key="3">
    <source>
        <dbReference type="EMBL" id="WVZ75289.1"/>
    </source>
</evidence>
<organism evidence="3 4">
    <name type="scientific">Paspalum notatum var. saurae</name>
    <dbReference type="NCBI Taxonomy" id="547442"/>
    <lineage>
        <taxon>Eukaryota</taxon>
        <taxon>Viridiplantae</taxon>
        <taxon>Streptophyta</taxon>
        <taxon>Embryophyta</taxon>
        <taxon>Tracheophyta</taxon>
        <taxon>Spermatophyta</taxon>
        <taxon>Magnoliopsida</taxon>
        <taxon>Liliopsida</taxon>
        <taxon>Poales</taxon>
        <taxon>Poaceae</taxon>
        <taxon>PACMAD clade</taxon>
        <taxon>Panicoideae</taxon>
        <taxon>Andropogonodae</taxon>
        <taxon>Paspaleae</taxon>
        <taxon>Paspalinae</taxon>
        <taxon>Paspalum</taxon>
    </lineage>
</organism>
<dbReference type="CDD" id="cd09272">
    <property type="entry name" value="RNase_HI_RT_Ty1"/>
    <property type="match status" value="1"/>
</dbReference>
<dbReference type="InterPro" id="IPR036397">
    <property type="entry name" value="RNaseH_sf"/>
</dbReference>
<feature type="domain" description="Integrase catalytic" evidence="2">
    <location>
        <begin position="72"/>
        <end position="248"/>
    </location>
</feature>
<proteinExistence type="predicted"/>
<dbReference type="Pfam" id="PF13976">
    <property type="entry name" value="gag_pre-integrs"/>
    <property type="match status" value="1"/>
</dbReference>
<dbReference type="InterPro" id="IPR012337">
    <property type="entry name" value="RNaseH-like_sf"/>
</dbReference>
<dbReference type="Gene3D" id="3.30.420.10">
    <property type="entry name" value="Ribonuclease H-like superfamily/Ribonuclease H"/>
    <property type="match status" value="1"/>
</dbReference>